<name>A0A0F9NHT7_9ZZZZ</name>
<protein>
    <submittedName>
        <fullName evidence="1">Uncharacterized protein</fullName>
    </submittedName>
</protein>
<evidence type="ECO:0000313" key="1">
    <source>
        <dbReference type="EMBL" id="KKM80887.1"/>
    </source>
</evidence>
<proteinExistence type="predicted"/>
<sequence>MIIYFRLGGDDAALIHAKMHDMKGRFRLRTRKDSKKTLITFEADVPRDYCSICKLAARIIEDTLARKGVG</sequence>
<gene>
    <name evidence="1" type="ORF">LCGC14_1335270</name>
</gene>
<dbReference type="AlphaFoldDB" id="A0A0F9NHT7"/>
<accession>A0A0F9NHT7</accession>
<reference evidence="1" key="1">
    <citation type="journal article" date="2015" name="Nature">
        <title>Complex archaea that bridge the gap between prokaryotes and eukaryotes.</title>
        <authorList>
            <person name="Spang A."/>
            <person name="Saw J.H."/>
            <person name="Jorgensen S.L."/>
            <person name="Zaremba-Niedzwiedzka K."/>
            <person name="Martijn J."/>
            <person name="Lind A.E."/>
            <person name="van Eijk R."/>
            <person name="Schleper C."/>
            <person name="Guy L."/>
            <person name="Ettema T.J."/>
        </authorList>
    </citation>
    <scope>NUCLEOTIDE SEQUENCE</scope>
</reference>
<dbReference type="EMBL" id="LAZR01008112">
    <property type="protein sequence ID" value="KKM80887.1"/>
    <property type="molecule type" value="Genomic_DNA"/>
</dbReference>
<organism evidence="1">
    <name type="scientific">marine sediment metagenome</name>
    <dbReference type="NCBI Taxonomy" id="412755"/>
    <lineage>
        <taxon>unclassified sequences</taxon>
        <taxon>metagenomes</taxon>
        <taxon>ecological metagenomes</taxon>
    </lineage>
</organism>
<comment type="caution">
    <text evidence="1">The sequence shown here is derived from an EMBL/GenBank/DDBJ whole genome shotgun (WGS) entry which is preliminary data.</text>
</comment>